<accession>A0A401TQ66</accession>
<protein>
    <submittedName>
        <fullName evidence="2">Uncharacterized protein</fullName>
    </submittedName>
</protein>
<feature type="region of interest" description="Disordered" evidence="1">
    <location>
        <begin position="30"/>
        <end position="66"/>
    </location>
</feature>
<dbReference type="Proteomes" id="UP000287033">
    <property type="component" value="Unassembled WGS sequence"/>
</dbReference>
<evidence type="ECO:0000256" key="1">
    <source>
        <dbReference type="SAM" id="MobiDB-lite"/>
    </source>
</evidence>
<dbReference type="AlphaFoldDB" id="A0A401TQ66"/>
<proteinExistence type="predicted"/>
<reference evidence="2 3" key="1">
    <citation type="journal article" date="2018" name="Nat. Ecol. Evol.">
        <title>Shark genomes provide insights into elasmobranch evolution and the origin of vertebrates.</title>
        <authorList>
            <person name="Hara Y"/>
            <person name="Yamaguchi K"/>
            <person name="Onimaru K"/>
            <person name="Kadota M"/>
            <person name="Koyanagi M"/>
            <person name="Keeley SD"/>
            <person name="Tatsumi K"/>
            <person name="Tanaka K"/>
            <person name="Motone F"/>
            <person name="Kageyama Y"/>
            <person name="Nozu R"/>
            <person name="Adachi N"/>
            <person name="Nishimura O"/>
            <person name="Nakagawa R"/>
            <person name="Tanegashima C"/>
            <person name="Kiyatake I"/>
            <person name="Matsumoto R"/>
            <person name="Murakumo K"/>
            <person name="Nishida K"/>
            <person name="Terakita A"/>
            <person name="Kuratani S"/>
            <person name="Sato K"/>
            <person name="Hyodo S Kuraku.S."/>
        </authorList>
    </citation>
    <scope>NUCLEOTIDE SEQUENCE [LARGE SCALE GENOMIC DNA]</scope>
</reference>
<gene>
    <name evidence="2" type="ORF">chiPu_0029020</name>
</gene>
<organism evidence="2 3">
    <name type="scientific">Chiloscyllium punctatum</name>
    <name type="common">Brownbanded bambooshark</name>
    <name type="synonym">Hemiscyllium punctatum</name>
    <dbReference type="NCBI Taxonomy" id="137246"/>
    <lineage>
        <taxon>Eukaryota</taxon>
        <taxon>Metazoa</taxon>
        <taxon>Chordata</taxon>
        <taxon>Craniata</taxon>
        <taxon>Vertebrata</taxon>
        <taxon>Chondrichthyes</taxon>
        <taxon>Elasmobranchii</taxon>
        <taxon>Galeomorphii</taxon>
        <taxon>Galeoidea</taxon>
        <taxon>Orectolobiformes</taxon>
        <taxon>Hemiscylliidae</taxon>
        <taxon>Chiloscyllium</taxon>
    </lineage>
</organism>
<comment type="caution">
    <text evidence="2">The sequence shown here is derived from an EMBL/GenBank/DDBJ whole genome shotgun (WGS) entry which is preliminary data.</text>
</comment>
<evidence type="ECO:0000313" key="3">
    <source>
        <dbReference type="Proteomes" id="UP000287033"/>
    </source>
</evidence>
<name>A0A401TQ66_CHIPU</name>
<dbReference type="EMBL" id="BEZZ01146416">
    <property type="protein sequence ID" value="GCC44728.1"/>
    <property type="molecule type" value="Genomic_DNA"/>
</dbReference>
<evidence type="ECO:0000313" key="2">
    <source>
        <dbReference type="EMBL" id="GCC44728.1"/>
    </source>
</evidence>
<sequence>MSGSSNTLHRVSPLQAEWRQLKWRSIISIRSTQGRGEARDKDCREPRRQQQAMTRRGRQAGTTQKL</sequence>
<keyword evidence="3" id="KW-1185">Reference proteome</keyword>
<feature type="compositionally biased region" description="Basic and acidic residues" evidence="1">
    <location>
        <begin position="36"/>
        <end position="48"/>
    </location>
</feature>